<proteinExistence type="predicted"/>
<evidence type="ECO:0000259" key="1">
    <source>
        <dbReference type="SMART" id="SM01321"/>
    </source>
</evidence>
<organism evidence="2 3">
    <name type="scientific">Prosthecobacter fluviatilis</name>
    <dbReference type="NCBI Taxonomy" id="445931"/>
    <lineage>
        <taxon>Bacteria</taxon>
        <taxon>Pseudomonadati</taxon>
        <taxon>Verrucomicrobiota</taxon>
        <taxon>Verrucomicrobiia</taxon>
        <taxon>Verrucomicrobiales</taxon>
        <taxon>Verrucomicrobiaceae</taxon>
        <taxon>Prosthecobacter</taxon>
    </lineage>
</organism>
<dbReference type="SUPFAM" id="SSF143422">
    <property type="entry name" value="Transposase IS200-like"/>
    <property type="match status" value="1"/>
</dbReference>
<gene>
    <name evidence="2" type="ORF">ACFQDI_08285</name>
</gene>
<dbReference type="RefSeq" id="WP_377165345.1">
    <property type="nucleotide sequence ID" value="NZ_JBHSMQ010000002.1"/>
</dbReference>
<reference evidence="3" key="1">
    <citation type="journal article" date="2019" name="Int. J. Syst. Evol. Microbiol.">
        <title>The Global Catalogue of Microorganisms (GCM) 10K type strain sequencing project: providing services to taxonomists for standard genome sequencing and annotation.</title>
        <authorList>
            <consortium name="The Broad Institute Genomics Platform"/>
            <consortium name="The Broad Institute Genome Sequencing Center for Infectious Disease"/>
            <person name="Wu L."/>
            <person name="Ma J."/>
        </authorList>
    </citation>
    <scope>NUCLEOTIDE SEQUENCE [LARGE SCALE GENOMIC DNA]</scope>
    <source>
        <strain evidence="3">CGMCC 4.1469</strain>
    </source>
</reference>
<dbReference type="EMBL" id="JBHSMQ010000002">
    <property type="protein sequence ID" value="MFC5454846.1"/>
    <property type="molecule type" value="Genomic_DNA"/>
</dbReference>
<dbReference type="InterPro" id="IPR036515">
    <property type="entry name" value="Transposase_17_sf"/>
</dbReference>
<protein>
    <submittedName>
        <fullName evidence="2">Transposase</fullName>
    </submittedName>
</protein>
<dbReference type="Gene3D" id="3.30.70.1290">
    <property type="entry name" value="Transposase IS200-like"/>
    <property type="match status" value="1"/>
</dbReference>
<sequence>MPERFQFFNPVAGVTVTRGNLPHWDQAQSTYFITWRTADSIPRVVWQRWRQERNSWLLAHDINPASRDWRLDFEMLDEAARDDFRQFARSLESELDGCHGECALRDPQIARLVADALHHFDGSRYVLGDYVVMPNHVHLLVGGLAREAMLKQVESWKRWMAIGINQTLGRSGRFWQDESFDHLVRNEASFEKFRAYIARNPVMAGLKTDHFLLWQRPAA</sequence>
<name>A0ABW0KQN6_9BACT</name>
<dbReference type="PANTHER" id="PTHR36966:SF1">
    <property type="entry name" value="REP-ASSOCIATED TYROSINE TRANSPOSASE"/>
    <property type="match status" value="1"/>
</dbReference>
<comment type="caution">
    <text evidence="2">The sequence shown here is derived from an EMBL/GenBank/DDBJ whole genome shotgun (WGS) entry which is preliminary data.</text>
</comment>
<feature type="domain" description="Transposase IS200-like" evidence="1">
    <location>
        <begin position="26"/>
        <end position="200"/>
    </location>
</feature>
<evidence type="ECO:0000313" key="3">
    <source>
        <dbReference type="Proteomes" id="UP001596052"/>
    </source>
</evidence>
<keyword evidence="3" id="KW-1185">Reference proteome</keyword>
<dbReference type="Proteomes" id="UP001596052">
    <property type="component" value="Unassembled WGS sequence"/>
</dbReference>
<dbReference type="SMART" id="SM01321">
    <property type="entry name" value="Y1_Tnp"/>
    <property type="match status" value="1"/>
</dbReference>
<dbReference type="InterPro" id="IPR052715">
    <property type="entry name" value="RAYT_transposase"/>
</dbReference>
<dbReference type="PANTHER" id="PTHR36966">
    <property type="entry name" value="REP-ASSOCIATED TYROSINE TRANSPOSASE"/>
    <property type="match status" value="1"/>
</dbReference>
<dbReference type="InterPro" id="IPR002686">
    <property type="entry name" value="Transposase_17"/>
</dbReference>
<accession>A0ABW0KQN6</accession>
<evidence type="ECO:0000313" key="2">
    <source>
        <dbReference type="EMBL" id="MFC5454846.1"/>
    </source>
</evidence>